<dbReference type="RefSeq" id="WP_011125665.1">
    <property type="nucleotide sequence ID" value="NC_005042.1"/>
</dbReference>
<dbReference type="OrthoDB" id="542170at2"/>
<protein>
    <submittedName>
        <fullName evidence="1">Uncharacterized protein</fullName>
    </submittedName>
</protein>
<dbReference type="EMBL" id="AE017126">
    <property type="protein sequence ID" value="AAQ00559.1"/>
    <property type="molecule type" value="Genomic_DNA"/>
</dbReference>
<proteinExistence type="predicted"/>
<gene>
    <name evidence="1" type="ordered locus">Pro_1515</name>
</gene>
<dbReference type="EnsemblBacteria" id="AAQ00559">
    <property type="protein sequence ID" value="AAQ00559"/>
    <property type="gene ID" value="Pro_1515"/>
</dbReference>
<reference evidence="1 2" key="1">
    <citation type="journal article" date="2003" name="Proc. Natl. Acad. Sci. U.S.A.">
        <title>Genome sequence of the cyanobacterium Prochlorococcus marinus SS120, a nearly minimal oxyphototrophic genome.</title>
        <authorList>
            <person name="Dufresne A."/>
            <person name="Salanoubat M."/>
            <person name="Partensky F."/>
            <person name="Artiguenave F."/>
            <person name="Axmann I.M."/>
            <person name="Barbe V."/>
            <person name="Duprat S."/>
            <person name="Galperin M.Y."/>
            <person name="Koonin E.V."/>
            <person name="Le Gall F."/>
            <person name="Makarova K.S."/>
            <person name="Ostrowski M."/>
            <person name="Oztas S."/>
            <person name="Robert C."/>
            <person name="Rogozin I.B."/>
            <person name="Scanlan D.J."/>
            <person name="Tandeau de Marsac N."/>
            <person name="Weissenbach J."/>
            <person name="Wincker P."/>
            <person name="Wolf Y.I."/>
            <person name="Hess W.R."/>
        </authorList>
    </citation>
    <scope>NUCLEOTIDE SEQUENCE [LARGE SCALE GENOMIC DNA]</scope>
    <source>
        <strain evidence="2">SARG / CCMP1375 / SS120</strain>
    </source>
</reference>
<evidence type="ECO:0000313" key="2">
    <source>
        <dbReference type="Proteomes" id="UP000001420"/>
    </source>
</evidence>
<dbReference type="HOGENOM" id="CLU_188251_0_0_3"/>
<dbReference type="STRING" id="167539.Pro_1515"/>
<name>Q7VAE9_PROMA</name>
<organism evidence="1 2">
    <name type="scientific">Prochlorococcus marinus (strain SARG / CCMP1375 / SS120)</name>
    <dbReference type="NCBI Taxonomy" id="167539"/>
    <lineage>
        <taxon>Bacteria</taxon>
        <taxon>Bacillati</taxon>
        <taxon>Cyanobacteriota</taxon>
        <taxon>Cyanophyceae</taxon>
        <taxon>Synechococcales</taxon>
        <taxon>Prochlorococcaceae</taxon>
        <taxon>Prochlorococcus</taxon>
    </lineage>
</organism>
<dbReference type="KEGG" id="pma:Pro_1515"/>
<dbReference type="Proteomes" id="UP000001420">
    <property type="component" value="Chromosome"/>
</dbReference>
<accession>Q7VAE9</accession>
<dbReference type="PATRIC" id="fig|167539.5.peg.1592"/>
<keyword evidence="2" id="KW-1185">Reference proteome</keyword>
<sequence>MGIGKLFLTSISSGIITQDELQWVAQKQLTFSRCEQVTALKLGQLIDSGQIHLGCRV</sequence>
<dbReference type="AlphaFoldDB" id="Q7VAE9"/>
<dbReference type="eggNOG" id="ENOG5030PEJ">
    <property type="taxonomic scope" value="Bacteria"/>
</dbReference>
<evidence type="ECO:0000313" key="1">
    <source>
        <dbReference type="EMBL" id="AAQ00559.1"/>
    </source>
</evidence>